<proteinExistence type="inferred from homology"/>
<dbReference type="GO" id="GO:0009254">
    <property type="term" value="P:peptidoglycan turnover"/>
    <property type="evidence" value="ECO:0007669"/>
    <property type="project" value="UniProtKB-UniRule"/>
</dbReference>
<dbReference type="EC" id="2.7.1.170" evidence="1"/>
<dbReference type="GO" id="GO:0016301">
    <property type="term" value="F:kinase activity"/>
    <property type="evidence" value="ECO:0007669"/>
    <property type="project" value="UniProtKB-KW"/>
</dbReference>
<dbReference type="GO" id="GO:0006040">
    <property type="term" value="P:amino sugar metabolic process"/>
    <property type="evidence" value="ECO:0007669"/>
    <property type="project" value="InterPro"/>
</dbReference>
<keyword evidence="1" id="KW-0067">ATP-binding</keyword>
<dbReference type="HAMAP" id="MF_01270">
    <property type="entry name" value="AnhMurNAc_kinase"/>
    <property type="match status" value="1"/>
</dbReference>
<evidence type="ECO:0000256" key="1">
    <source>
        <dbReference type="HAMAP-Rule" id="MF_01270"/>
    </source>
</evidence>
<organism evidence="2 3">
    <name type="scientific">Gallaecimonas xiamenensis 3-C-1</name>
    <dbReference type="NCBI Taxonomy" id="745411"/>
    <lineage>
        <taxon>Bacteria</taxon>
        <taxon>Pseudomonadati</taxon>
        <taxon>Pseudomonadota</taxon>
        <taxon>Gammaproteobacteria</taxon>
        <taxon>Enterobacterales</taxon>
        <taxon>Gallaecimonadaceae</taxon>
        <taxon>Gallaecimonas</taxon>
    </lineage>
</organism>
<sequence length="356" mass="37294">MELYIGLMSGTSMDGIDAVLVDFAGTKPVLLASHLQPLPPKLCQGLHGLCQPGSDNLEAVMSLSLAFAQTSAQAVQQLLKAAGVAAAQVEAIGSHGQTIRHRPQWGYSVQIGDAATLAVATGIDVVSNFRMKDLALGGQGAPLVPAFHKAVLSSEAVLNIGGIANVTHLGDKVCGFDTGPGNTLMDAWVRRHLGQSYDKDGTFAASGQVLPELLATLLAEPYFSQPWPKSTGRELFHLDWLDAALTGQEAPADVQATLLALTVESIARHLEQLGVSDSVALCGGGAQNPVLCQALATRLPSLGWTTTDQQGIPGDWLEAMAFAWLARQFIKGQPGNLPQATGAARPAILGQLTKAW</sequence>
<dbReference type="RefSeq" id="WP_008484509.1">
    <property type="nucleotide sequence ID" value="NZ_AMRI01000012.1"/>
</dbReference>
<dbReference type="InterPro" id="IPR043129">
    <property type="entry name" value="ATPase_NBD"/>
</dbReference>
<dbReference type="GO" id="GO:0016773">
    <property type="term" value="F:phosphotransferase activity, alcohol group as acceptor"/>
    <property type="evidence" value="ECO:0007669"/>
    <property type="project" value="UniProtKB-UniRule"/>
</dbReference>
<dbReference type="eggNOG" id="COG2377">
    <property type="taxonomic scope" value="Bacteria"/>
</dbReference>
<reference evidence="2 3" key="1">
    <citation type="journal article" date="2012" name="J. Bacteriol.">
        <title>Genome Sequence of Gallaecimonas xiamenensis Type Strain 3-C-1.</title>
        <authorList>
            <person name="Lai Q."/>
            <person name="Wang L."/>
            <person name="Wang W."/>
            <person name="Shao Z."/>
        </authorList>
    </citation>
    <scope>NUCLEOTIDE SEQUENCE [LARGE SCALE GENOMIC DNA]</scope>
    <source>
        <strain evidence="2 3">3-C-1</strain>
    </source>
</reference>
<keyword evidence="1" id="KW-0547">Nucleotide-binding</keyword>
<dbReference type="OrthoDB" id="9763949at2"/>
<comment type="pathway">
    <text evidence="1">Cell wall biogenesis; peptidoglycan recycling.</text>
</comment>
<dbReference type="CDD" id="cd24050">
    <property type="entry name" value="ASKHA_NBD_ANMK"/>
    <property type="match status" value="1"/>
</dbReference>
<dbReference type="Pfam" id="PF03702">
    <property type="entry name" value="AnmK"/>
    <property type="match status" value="1"/>
</dbReference>
<protein>
    <recommendedName>
        <fullName evidence="1">Anhydro-N-acetylmuramic acid kinase</fullName>
        <ecNumber evidence="1">2.7.1.170</ecNumber>
    </recommendedName>
    <alternativeName>
        <fullName evidence="1">AnhMurNAc kinase</fullName>
    </alternativeName>
</protein>
<keyword evidence="1 2" id="KW-0418">Kinase</keyword>
<accession>K2JTD6</accession>
<dbReference type="NCBIfam" id="NF007139">
    <property type="entry name" value="PRK09585.1-3"/>
    <property type="match status" value="1"/>
</dbReference>
<gene>
    <name evidence="1 2" type="primary">anmK</name>
    <name evidence="2" type="ORF">B3C1_09637</name>
</gene>
<keyword evidence="1" id="KW-0808">Transferase</keyword>
<name>K2JTD6_9GAMM</name>
<dbReference type="UniPathway" id="UPA00343"/>
<keyword evidence="1" id="KW-0119">Carbohydrate metabolism</keyword>
<feature type="binding site" evidence="1">
    <location>
        <begin position="10"/>
        <end position="17"/>
    </location>
    <ligand>
        <name>ATP</name>
        <dbReference type="ChEBI" id="CHEBI:30616"/>
    </ligand>
</feature>
<dbReference type="InterPro" id="IPR005338">
    <property type="entry name" value="Anhydro_N_Ac-Mur_kinase"/>
</dbReference>
<dbReference type="GO" id="GO:0005524">
    <property type="term" value="F:ATP binding"/>
    <property type="evidence" value="ECO:0007669"/>
    <property type="project" value="UniProtKB-UniRule"/>
</dbReference>
<comment type="caution">
    <text evidence="2">The sequence shown here is derived from an EMBL/GenBank/DDBJ whole genome shotgun (WGS) entry which is preliminary data.</text>
</comment>
<dbReference type="PANTHER" id="PTHR30605">
    <property type="entry name" value="ANHYDRO-N-ACETYLMURAMIC ACID KINASE"/>
    <property type="match status" value="1"/>
</dbReference>
<dbReference type="Gene3D" id="3.30.420.40">
    <property type="match status" value="2"/>
</dbReference>
<dbReference type="EMBL" id="AMRI01000012">
    <property type="protein sequence ID" value="EKE73649.1"/>
    <property type="molecule type" value="Genomic_DNA"/>
</dbReference>
<comment type="similarity">
    <text evidence="1">Belongs to the anhydro-N-acetylmuramic acid kinase family.</text>
</comment>
<dbReference type="UniPathway" id="UPA00544"/>
<evidence type="ECO:0000313" key="2">
    <source>
        <dbReference type="EMBL" id="EKE73649.1"/>
    </source>
</evidence>
<dbReference type="STRING" id="745411.B3C1_09637"/>
<dbReference type="GO" id="GO:0097175">
    <property type="term" value="P:1,6-anhydro-N-acetyl-beta-muramic acid catabolic process"/>
    <property type="evidence" value="ECO:0007669"/>
    <property type="project" value="UniProtKB-UniRule"/>
</dbReference>
<comment type="catalytic activity">
    <reaction evidence="1">
        <text>1,6-anhydro-N-acetyl-beta-muramate + ATP + H2O = N-acetyl-D-muramate 6-phosphate + ADP + H(+)</text>
        <dbReference type="Rhea" id="RHEA:24952"/>
        <dbReference type="ChEBI" id="CHEBI:15377"/>
        <dbReference type="ChEBI" id="CHEBI:15378"/>
        <dbReference type="ChEBI" id="CHEBI:30616"/>
        <dbReference type="ChEBI" id="CHEBI:58690"/>
        <dbReference type="ChEBI" id="CHEBI:58722"/>
        <dbReference type="ChEBI" id="CHEBI:456216"/>
        <dbReference type="EC" id="2.7.1.170"/>
    </reaction>
</comment>
<dbReference type="PATRIC" id="fig|745411.4.peg.1888"/>
<evidence type="ECO:0000313" key="3">
    <source>
        <dbReference type="Proteomes" id="UP000006755"/>
    </source>
</evidence>
<dbReference type="Proteomes" id="UP000006755">
    <property type="component" value="Unassembled WGS sequence"/>
</dbReference>
<comment type="pathway">
    <text evidence="1">Amino-sugar metabolism; 1,6-anhydro-N-acetylmuramate degradation.</text>
</comment>
<keyword evidence="3" id="KW-1185">Reference proteome</keyword>
<dbReference type="PANTHER" id="PTHR30605:SF0">
    <property type="entry name" value="ANHYDRO-N-ACETYLMURAMIC ACID KINASE"/>
    <property type="match status" value="1"/>
</dbReference>
<dbReference type="SUPFAM" id="SSF53067">
    <property type="entry name" value="Actin-like ATPase domain"/>
    <property type="match status" value="1"/>
</dbReference>
<comment type="function">
    <text evidence="1">Catalyzes the specific phosphorylation of 1,6-anhydro-N-acetylmuramic acid (anhMurNAc) with the simultaneous cleavage of the 1,6-anhydro ring, generating MurNAc-6-P. Is required for the utilization of anhMurNAc either imported from the medium or derived from its own cell wall murein, and thus plays a role in cell wall recycling.</text>
</comment>
<dbReference type="AlphaFoldDB" id="K2JTD6"/>